<proteinExistence type="predicted"/>
<organism evidence="2 3">
    <name type="scientific">Solanum tuberosum</name>
    <name type="common">Potato</name>
    <dbReference type="NCBI Taxonomy" id="4113"/>
    <lineage>
        <taxon>Eukaryota</taxon>
        <taxon>Viridiplantae</taxon>
        <taxon>Streptophyta</taxon>
        <taxon>Embryophyta</taxon>
        <taxon>Tracheophyta</taxon>
        <taxon>Spermatophyta</taxon>
        <taxon>Magnoliopsida</taxon>
        <taxon>eudicotyledons</taxon>
        <taxon>Gunneridae</taxon>
        <taxon>Pentapetalae</taxon>
        <taxon>asterids</taxon>
        <taxon>lamiids</taxon>
        <taxon>Solanales</taxon>
        <taxon>Solanaceae</taxon>
        <taxon>Solanoideae</taxon>
        <taxon>Solaneae</taxon>
        <taxon>Solanum</taxon>
    </lineage>
</organism>
<evidence type="ECO:0000256" key="1">
    <source>
        <dbReference type="SAM" id="MobiDB-lite"/>
    </source>
</evidence>
<feature type="region of interest" description="Disordered" evidence="1">
    <location>
        <begin position="17"/>
        <end position="75"/>
    </location>
</feature>
<dbReference type="EnsemblPlants" id="PGSC0003DMT400088766">
    <property type="protein sequence ID" value="PGSC0003DMT400088766"/>
    <property type="gene ID" value="PGSC0003DMG400038337"/>
</dbReference>
<dbReference type="AlphaFoldDB" id="M1DGN9"/>
<feature type="compositionally biased region" description="Basic and acidic residues" evidence="1">
    <location>
        <begin position="31"/>
        <end position="43"/>
    </location>
</feature>
<evidence type="ECO:0000313" key="3">
    <source>
        <dbReference type="Proteomes" id="UP000011115"/>
    </source>
</evidence>
<protein>
    <submittedName>
        <fullName evidence="2">Uncharacterized protein</fullName>
    </submittedName>
</protein>
<reference evidence="2" key="2">
    <citation type="submission" date="2015-06" db="UniProtKB">
        <authorList>
            <consortium name="EnsemblPlants"/>
        </authorList>
    </citation>
    <scope>IDENTIFICATION</scope>
    <source>
        <strain evidence="2">DM1-3 516 R44</strain>
    </source>
</reference>
<accession>M1DGN9</accession>
<dbReference type="HOGENOM" id="CLU_2214640_0_0_1"/>
<name>M1DGN9_SOLTU</name>
<keyword evidence="3" id="KW-1185">Reference proteome</keyword>
<evidence type="ECO:0000313" key="2">
    <source>
        <dbReference type="EnsemblPlants" id="PGSC0003DMT400088766"/>
    </source>
</evidence>
<dbReference type="Proteomes" id="UP000011115">
    <property type="component" value="Unassembled WGS sequence"/>
</dbReference>
<dbReference type="InParanoid" id="M1DGN9"/>
<reference evidence="3" key="1">
    <citation type="journal article" date="2011" name="Nature">
        <title>Genome sequence and analysis of the tuber crop potato.</title>
        <authorList>
            <consortium name="The Potato Genome Sequencing Consortium"/>
        </authorList>
    </citation>
    <scope>NUCLEOTIDE SEQUENCE [LARGE SCALE GENOMIC DNA]</scope>
    <source>
        <strain evidence="3">cv. DM1-3 516 R44</strain>
    </source>
</reference>
<sequence>MTDTQILAKDTLTKHTPLPKTFNIVPNAPIGEKDEAVTERLDGPPKGFGDSPSDEDLRTRGPVDESPKSSATLTQTAVGLKTISKVEFIKLGEPRKLLANRRPGRRS</sequence>
<dbReference type="Gramene" id="PGSC0003DMT400088766">
    <property type="protein sequence ID" value="PGSC0003DMT400088766"/>
    <property type="gene ID" value="PGSC0003DMG400038337"/>
</dbReference>
<dbReference type="PaxDb" id="4113-PGSC0003DMT400088766"/>
<feature type="compositionally biased region" description="Basic and acidic residues" evidence="1">
    <location>
        <begin position="55"/>
        <end position="67"/>
    </location>
</feature>